<dbReference type="STRING" id="172043.RM53_15125"/>
<dbReference type="Proteomes" id="UP000031166">
    <property type="component" value="Unassembled WGS sequence"/>
</dbReference>
<accession>A0A0B4CMW6</accession>
<evidence type="ECO:0000313" key="1">
    <source>
        <dbReference type="EMBL" id="KIC55741.1"/>
    </source>
</evidence>
<gene>
    <name evidence="1" type="ORF">RM53_15125</name>
</gene>
<name>A0A0B4CMW6_9CAUL</name>
<evidence type="ECO:0000313" key="2">
    <source>
        <dbReference type="Proteomes" id="UP000031166"/>
    </source>
</evidence>
<dbReference type="Gene3D" id="3.40.50.2000">
    <property type="entry name" value="Glycogen Phosphorylase B"/>
    <property type="match status" value="1"/>
</dbReference>
<proteinExistence type="predicted"/>
<reference evidence="1 2" key="1">
    <citation type="submission" date="2014-12" db="EMBL/GenBank/DDBJ databases">
        <title>Genome sequencing of Brevundimonas nasdae TPW30.</title>
        <authorList>
            <person name="Tan P.W."/>
            <person name="Chan K.-G."/>
        </authorList>
    </citation>
    <scope>NUCLEOTIDE SEQUENCE [LARGE SCALE GENOMIC DNA]</scope>
    <source>
        <strain evidence="1 2">TPW30</strain>
    </source>
</reference>
<protein>
    <submittedName>
        <fullName evidence="1">Uncharacterized protein</fullName>
    </submittedName>
</protein>
<sequence length="153" mass="16618">MIAPALADALQSNKHARLMLAGPVKVPNALQEFANQIAIRPLVSFHALPKLMSEVQTVLAPLEDTVFTRSKSGLKFFEAAVVGARVAASPIPDIDRFQSVLLAKCRSLDDWRDAMEAPAPSQEDVDSEAFKIAAANAAFSSSEHWLNNYSNKL</sequence>
<organism evidence="1 2">
    <name type="scientific">Brevundimonas nasdae</name>
    <dbReference type="NCBI Taxonomy" id="172043"/>
    <lineage>
        <taxon>Bacteria</taxon>
        <taxon>Pseudomonadati</taxon>
        <taxon>Pseudomonadota</taxon>
        <taxon>Alphaproteobacteria</taxon>
        <taxon>Caulobacterales</taxon>
        <taxon>Caulobacteraceae</taxon>
        <taxon>Brevundimonas</taxon>
    </lineage>
</organism>
<dbReference type="EMBL" id="JWSY01000031">
    <property type="protein sequence ID" value="KIC55741.1"/>
    <property type="molecule type" value="Genomic_DNA"/>
</dbReference>
<comment type="caution">
    <text evidence="1">The sequence shown here is derived from an EMBL/GenBank/DDBJ whole genome shotgun (WGS) entry which is preliminary data.</text>
</comment>
<dbReference type="AlphaFoldDB" id="A0A0B4CMW6"/>